<keyword evidence="2" id="KW-1185">Reference proteome</keyword>
<dbReference type="EMBL" id="NIDE01000014">
    <property type="protein sequence ID" value="OWK37731.1"/>
    <property type="molecule type" value="Genomic_DNA"/>
</dbReference>
<comment type="caution">
    <text evidence="1">The sequence shown here is derived from an EMBL/GenBank/DDBJ whole genome shotgun (WGS) entry which is preliminary data.</text>
</comment>
<accession>A0A225D845</accession>
<organism evidence="1 2">
    <name type="scientific">Fimbriiglobus ruber</name>
    <dbReference type="NCBI Taxonomy" id="1908690"/>
    <lineage>
        <taxon>Bacteria</taxon>
        <taxon>Pseudomonadati</taxon>
        <taxon>Planctomycetota</taxon>
        <taxon>Planctomycetia</taxon>
        <taxon>Gemmatales</taxon>
        <taxon>Gemmataceae</taxon>
        <taxon>Fimbriiglobus</taxon>
    </lineage>
</organism>
<protein>
    <submittedName>
        <fullName evidence="1">Uncharacterized protein</fullName>
    </submittedName>
</protein>
<dbReference type="AlphaFoldDB" id="A0A225D845"/>
<name>A0A225D845_9BACT</name>
<sequence>MLAFLVDQAQQVGDSLFQALWAKMGSKRRLWKKVLSLFECFHFPSFRRLYETLLDFQKIPLPNTS</sequence>
<reference evidence="2" key="1">
    <citation type="submission" date="2017-06" db="EMBL/GenBank/DDBJ databases">
        <title>Genome analysis of Fimbriiglobus ruber SP5, the first member of the order Planctomycetales with confirmed chitinolytic capability.</title>
        <authorList>
            <person name="Ravin N.V."/>
            <person name="Rakitin A.L."/>
            <person name="Ivanova A.A."/>
            <person name="Beletsky A.V."/>
            <person name="Kulichevskaya I.S."/>
            <person name="Mardanov A.V."/>
            <person name="Dedysh S.N."/>
        </authorList>
    </citation>
    <scope>NUCLEOTIDE SEQUENCE [LARGE SCALE GENOMIC DNA]</scope>
    <source>
        <strain evidence="2">SP5</strain>
    </source>
</reference>
<proteinExistence type="predicted"/>
<dbReference type="Proteomes" id="UP000214646">
    <property type="component" value="Unassembled WGS sequence"/>
</dbReference>
<evidence type="ECO:0000313" key="2">
    <source>
        <dbReference type="Proteomes" id="UP000214646"/>
    </source>
</evidence>
<gene>
    <name evidence="1" type="ORF">FRUB_06851</name>
</gene>
<evidence type="ECO:0000313" key="1">
    <source>
        <dbReference type="EMBL" id="OWK37731.1"/>
    </source>
</evidence>